<dbReference type="RefSeq" id="XP_028468891.1">
    <property type="nucleotide sequence ID" value="XM_028609708.1"/>
</dbReference>
<dbReference type="Proteomes" id="UP000272025">
    <property type="component" value="Unassembled WGS sequence"/>
</dbReference>
<dbReference type="AlphaFoldDB" id="A0A3N2Q389"/>
<gene>
    <name evidence="2" type="ORF">SODALDRAFT_322291</name>
</gene>
<feature type="transmembrane region" description="Helical" evidence="1">
    <location>
        <begin position="15"/>
        <end position="35"/>
    </location>
</feature>
<keyword evidence="3" id="KW-1185">Reference proteome</keyword>
<sequence>MRWLFTGGWEGGFEILFSISAITCQLYIVIATGLFKFGGPRTAASHGISVEVEELRQDFRSARWRRCGSRARRWRRPKSEGVAETTVTTSPEKRDKNAAFAFATLEPENTASFVRYDDVPVARGDEYPIFRALRQ</sequence>
<keyword evidence="1" id="KW-0812">Transmembrane</keyword>
<reference evidence="2 3" key="1">
    <citation type="journal article" date="2018" name="Mol. Ecol.">
        <title>The obligate alkalophilic soda-lake fungus Sodiomyces alkalinus has shifted to a protein diet.</title>
        <authorList>
            <person name="Grum-Grzhimaylo A.A."/>
            <person name="Falkoski D.L."/>
            <person name="van den Heuvel J."/>
            <person name="Valero-Jimenez C.A."/>
            <person name="Min B."/>
            <person name="Choi I.G."/>
            <person name="Lipzen A."/>
            <person name="Daum C.G."/>
            <person name="Aanen D.K."/>
            <person name="Tsang A."/>
            <person name="Henrissat B."/>
            <person name="Bilanenko E.N."/>
            <person name="de Vries R.P."/>
            <person name="van Kan J.A.L."/>
            <person name="Grigoriev I.V."/>
            <person name="Debets A.J.M."/>
        </authorList>
    </citation>
    <scope>NUCLEOTIDE SEQUENCE [LARGE SCALE GENOMIC DNA]</scope>
    <source>
        <strain evidence="2 3">F11</strain>
    </source>
</reference>
<dbReference type="EMBL" id="ML119052">
    <property type="protein sequence ID" value="ROT41085.1"/>
    <property type="molecule type" value="Genomic_DNA"/>
</dbReference>
<dbReference type="GeneID" id="39578186"/>
<protein>
    <submittedName>
        <fullName evidence="2">Uncharacterized protein</fullName>
    </submittedName>
</protein>
<accession>A0A3N2Q389</accession>
<name>A0A3N2Q389_SODAK</name>
<evidence type="ECO:0000256" key="1">
    <source>
        <dbReference type="SAM" id="Phobius"/>
    </source>
</evidence>
<proteinExistence type="predicted"/>
<organism evidence="2 3">
    <name type="scientific">Sodiomyces alkalinus (strain CBS 110278 / VKM F-3762 / F11)</name>
    <name type="common">Alkaliphilic filamentous fungus</name>
    <dbReference type="NCBI Taxonomy" id="1314773"/>
    <lineage>
        <taxon>Eukaryota</taxon>
        <taxon>Fungi</taxon>
        <taxon>Dikarya</taxon>
        <taxon>Ascomycota</taxon>
        <taxon>Pezizomycotina</taxon>
        <taxon>Sordariomycetes</taxon>
        <taxon>Hypocreomycetidae</taxon>
        <taxon>Glomerellales</taxon>
        <taxon>Plectosphaerellaceae</taxon>
        <taxon>Sodiomyces</taxon>
    </lineage>
</organism>
<evidence type="ECO:0000313" key="3">
    <source>
        <dbReference type="Proteomes" id="UP000272025"/>
    </source>
</evidence>
<keyword evidence="1" id="KW-1133">Transmembrane helix</keyword>
<keyword evidence="1" id="KW-0472">Membrane</keyword>
<evidence type="ECO:0000313" key="2">
    <source>
        <dbReference type="EMBL" id="ROT41085.1"/>
    </source>
</evidence>